<feature type="compositionally biased region" description="Pro residues" evidence="1">
    <location>
        <begin position="20"/>
        <end position="29"/>
    </location>
</feature>
<dbReference type="EMBL" id="LCTV02000015">
    <property type="protein sequence ID" value="PRQ70327.1"/>
    <property type="molecule type" value="Genomic_DNA"/>
</dbReference>
<organism evidence="2 3">
    <name type="scientific">Rhodotorula toruloides</name>
    <name type="common">Yeast</name>
    <name type="synonym">Rhodosporidium toruloides</name>
    <dbReference type="NCBI Taxonomy" id="5286"/>
    <lineage>
        <taxon>Eukaryota</taxon>
        <taxon>Fungi</taxon>
        <taxon>Dikarya</taxon>
        <taxon>Basidiomycota</taxon>
        <taxon>Pucciniomycotina</taxon>
        <taxon>Microbotryomycetes</taxon>
        <taxon>Sporidiobolales</taxon>
        <taxon>Sporidiobolaceae</taxon>
        <taxon>Rhodotorula</taxon>
    </lineage>
</organism>
<feature type="region of interest" description="Disordered" evidence="1">
    <location>
        <begin position="1"/>
        <end position="29"/>
    </location>
</feature>
<dbReference type="AlphaFoldDB" id="A0A2S9ZX46"/>
<reference evidence="2 3" key="1">
    <citation type="journal article" date="2018" name="Elife">
        <title>Functional genomics of lipid metabolism in the oleaginous yeast Rhodosporidium toruloides.</title>
        <authorList>
            <person name="Coradetti S.T."/>
            <person name="Pinel D."/>
            <person name="Geiselman G."/>
            <person name="Ito M."/>
            <person name="Mondo S."/>
            <person name="Reilly M.C."/>
            <person name="Cheng Y.F."/>
            <person name="Bauer S."/>
            <person name="Grigoriev I."/>
            <person name="Gladden J.M."/>
            <person name="Simmons B.A."/>
            <person name="Brem R."/>
            <person name="Arkin A.P."/>
            <person name="Skerker J.M."/>
        </authorList>
    </citation>
    <scope>NUCLEOTIDE SEQUENCE [LARGE SCALE GENOMIC DNA]</scope>
    <source>
        <strain evidence="2 3">NBRC 0880</strain>
    </source>
</reference>
<name>A0A2S9ZX46_RHOTO</name>
<evidence type="ECO:0000313" key="2">
    <source>
        <dbReference type="EMBL" id="PRQ70327.1"/>
    </source>
</evidence>
<protein>
    <submittedName>
        <fullName evidence="2">Uncharacterized protein</fullName>
    </submittedName>
</protein>
<accession>A0A2S9ZX46</accession>
<proteinExistence type="predicted"/>
<evidence type="ECO:0000313" key="3">
    <source>
        <dbReference type="Proteomes" id="UP000239560"/>
    </source>
</evidence>
<evidence type="ECO:0000256" key="1">
    <source>
        <dbReference type="SAM" id="MobiDB-lite"/>
    </source>
</evidence>
<comment type="caution">
    <text evidence="2">The sequence shown here is derived from an EMBL/GenBank/DDBJ whole genome shotgun (WGS) entry which is preliminary data.</text>
</comment>
<gene>
    <name evidence="2" type="ORF">AAT19DRAFT_11076</name>
</gene>
<dbReference type="Proteomes" id="UP000239560">
    <property type="component" value="Unassembled WGS sequence"/>
</dbReference>
<sequence length="160" mass="17929">MREALCSPYTSPASRGDPPASTPFRPPSVPSSLRPSLPVHLLLPPAQWHLADASLLFVVLRNEIARSASKRIRECGTRPPLFSAAGCTRQPRSRKRSVRCLDVCALVVLPRRRTRRWMHASAESVRAVPRPAVSSCSARRRLERDMGRAWLSRENGKTRE</sequence>